<keyword evidence="3" id="KW-0812">Transmembrane</keyword>
<keyword evidence="3" id="KW-1133">Transmembrane helix</keyword>
<gene>
    <name evidence="6" type="primary">LOC106160722</name>
</gene>
<organism evidence="5 6">
    <name type="scientific">Lingula anatina</name>
    <name type="common">Brachiopod</name>
    <name type="synonym">Lingula unguis</name>
    <dbReference type="NCBI Taxonomy" id="7574"/>
    <lineage>
        <taxon>Eukaryota</taxon>
        <taxon>Metazoa</taxon>
        <taxon>Spiralia</taxon>
        <taxon>Lophotrochozoa</taxon>
        <taxon>Brachiopoda</taxon>
        <taxon>Linguliformea</taxon>
        <taxon>Lingulata</taxon>
        <taxon>Lingulida</taxon>
        <taxon>Linguloidea</taxon>
        <taxon>Lingulidae</taxon>
        <taxon>Lingula</taxon>
    </lineage>
</organism>
<name>A0A1S3I3K4_LINAN</name>
<dbReference type="InterPro" id="IPR029058">
    <property type="entry name" value="AB_hydrolase_fold"/>
</dbReference>
<dbReference type="GO" id="GO:0004061">
    <property type="term" value="F:arylformamidase activity"/>
    <property type="evidence" value="ECO:0007669"/>
    <property type="project" value="TreeGrafter"/>
</dbReference>
<feature type="transmembrane region" description="Helical" evidence="3">
    <location>
        <begin position="12"/>
        <end position="36"/>
    </location>
</feature>
<dbReference type="STRING" id="7574.A0A1S3I3K4"/>
<dbReference type="InParanoid" id="A0A1S3I3K4"/>
<dbReference type="PANTHER" id="PTHR48081:SF33">
    <property type="entry name" value="KYNURENINE FORMAMIDASE"/>
    <property type="match status" value="1"/>
</dbReference>
<dbReference type="SUPFAM" id="SSF53474">
    <property type="entry name" value="alpha/beta-Hydrolases"/>
    <property type="match status" value="1"/>
</dbReference>
<evidence type="ECO:0000313" key="5">
    <source>
        <dbReference type="Proteomes" id="UP000085678"/>
    </source>
</evidence>
<reference evidence="6" key="1">
    <citation type="submission" date="2025-08" db="UniProtKB">
        <authorList>
            <consortium name="RefSeq"/>
        </authorList>
    </citation>
    <scope>IDENTIFICATION</scope>
    <source>
        <tissue evidence="6">Gonads</tissue>
    </source>
</reference>
<dbReference type="KEGG" id="lak:106160722"/>
<keyword evidence="5" id="KW-1185">Reference proteome</keyword>
<feature type="region of interest" description="Disordered" evidence="2">
    <location>
        <begin position="235"/>
        <end position="261"/>
    </location>
</feature>
<keyword evidence="3" id="KW-0472">Membrane</keyword>
<dbReference type="RefSeq" id="XP_013392845.1">
    <property type="nucleotide sequence ID" value="XM_013537391.1"/>
</dbReference>
<evidence type="ECO:0000256" key="3">
    <source>
        <dbReference type="SAM" id="Phobius"/>
    </source>
</evidence>
<dbReference type="GeneID" id="106160722"/>
<sequence length="435" mass="48219">MSLSSQTALKGALLAVSLFGAVPYAVAILCNLMYGWPQGKNKYRRALDPKKVYAMNYAVLQSKLYLQWNWFYWTATPDQLVKEIHFGSSDTKLDLYYPSKGKAAIDSPCPVVVFVYGGAWSSGSKNMYGLLCSQIADKLNALVLAPDYSKYPKGYADDMMQDIVDCLAWIQENIENYKGNKDQVLLIGHSAGAHLCFMSIFELLLRCQSEESPPISPSAAMRQLSSSSGNGIRFEEKYFDGSNGDSSDNNKPDDSEQCADNSGSFLLVEGEQKNEQSMDESQNLRSLVESVVTDNATASGEKEDSEQPESKSTGSIYFVKEEDLQDEPVLSRRVHLKEEAGGIPVEEQMFLSESKMERSSSVAASFLGSVKAIIGLAGVYSISDHFDHEYYRGVEDISAMARAMYGPNHFDRLSPTLTVSQFKHGARYVLIYLLD</sequence>
<evidence type="ECO:0000256" key="1">
    <source>
        <dbReference type="ARBA" id="ARBA00022801"/>
    </source>
</evidence>
<dbReference type="Pfam" id="PF20434">
    <property type="entry name" value="BD-FAE"/>
    <property type="match status" value="1"/>
</dbReference>
<dbReference type="InterPro" id="IPR049492">
    <property type="entry name" value="BD-FAE-like_dom"/>
</dbReference>
<protein>
    <submittedName>
        <fullName evidence="6">LOW QUALITY PROTEIN: uncharacterized protein LOC106160722</fullName>
    </submittedName>
</protein>
<accession>A0A1S3I3K4</accession>
<dbReference type="AlphaFoldDB" id="A0A1S3I3K4"/>
<evidence type="ECO:0000256" key="2">
    <source>
        <dbReference type="SAM" id="MobiDB-lite"/>
    </source>
</evidence>
<proteinExistence type="predicted"/>
<dbReference type="PANTHER" id="PTHR48081">
    <property type="entry name" value="AB HYDROLASE SUPERFAMILY PROTEIN C4A8.06C"/>
    <property type="match status" value="1"/>
</dbReference>
<feature type="region of interest" description="Disordered" evidence="2">
    <location>
        <begin position="294"/>
        <end position="316"/>
    </location>
</feature>
<evidence type="ECO:0000313" key="6">
    <source>
        <dbReference type="RefSeq" id="XP_013392845.1"/>
    </source>
</evidence>
<keyword evidence="1" id="KW-0378">Hydrolase</keyword>
<feature type="domain" description="BD-FAE-like" evidence="4">
    <location>
        <begin position="93"/>
        <end position="198"/>
    </location>
</feature>
<dbReference type="Gene3D" id="3.40.50.1820">
    <property type="entry name" value="alpha/beta hydrolase"/>
    <property type="match status" value="1"/>
</dbReference>
<evidence type="ECO:0000259" key="4">
    <source>
        <dbReference type="Pfam" id="PF20434"/>
    </source>
</evidence>
<dbReference type="OrthoDB" id="433474at2759"/>
<dbReference type="InterPro" id="IPR050300">
    <property type="entry name" value="GDXG_lipolytic_enzyme"/>
</dbReference>
<dbReference type="Proteomes" id="UP000085678">
    <property type="component" value="Unplaced"/>
</dbReference>